<dbReference type="SUPFAM" id="SSF53098">
    <property type="entry name" value="Ribonuclease H-like"/>
    <property type="match status" value="1"/>
</dbReference>
<dbReference type="InterPro" id="IPR036397">
    <property type="entry name" value="RNaseH_sf"/>
</dbReference>
<dbReference type="Gene3D" id="3.10.10.10">
    <property type="entry name" value="HIV Type 1 Reverse Transcriptase, subunit A, domain 1"/>
    <property type="match status" value="1"/>
</dbReference>
<dbReference type="PROSITE" id="PS50878">
    <property type="entry name" value="RT_POL"/>
    <property type="match status" value="1"/>
</dbReference>
<organism evidence="11 12">
    <name type="scientific">Trichuris muris</name>
    <name type="common">Mouse whipworm</name>
    <dbReference type="NCBI Taxonomy" id="70415"/>
    <lineage>
        <taxon>Eukaryota</taxon>
        <taxon>Metazoa</taxon>
        <taxon>Ecdysozoa</taxon>
        <taxon>Nematoda</taxon>
        <taxon>Enoplea</taxon>
        <taxon>Dorylaimia</taxon>
        <taxon>Trichinellida</taxon>
        <taxon>Trichuridae</taxon>
        <taxon>Trichuris</taxon>
    </lineage>
</organism>
<dbReference type="EC" id="2.7.7.49" evidence="1"/>
<dbReference type="InterPro" id="IPR001584">
    <property type="entry name" value="Integrase_cat-core"/>
</dbReference>
<keyword evidence="4" id="KW-0540">Nuclease</keyword>
<dbReference type="InterPro" id="IPR041588">
    <property type="entry name" value="Integrase_H2C2"/>
</dbReference>
<reference evidence="12" key="1">
    <citation type="submission" date="2019-12" db="UniProtKB">
        <authorList>
            <consortium name="WormBaseParasite"/>
        </authorList>
    </citation>
    <scope>IDENTIFICATION</scope>
</reference>
<feature type="region of interest" description="Disordered" evidence="8">
    <location>
        <begin position="1320"/>
        <end position="1362"/>
    </location>
</feature>
<evidence type="ECO:0000259" key="10">
    <source>
        <dbReference type="PROSITE" id="PS50994"/>
    </source>
</evidence>
<feature type="region of interest" description="Disordered" evidence="8">
    <location>
        <begin position="1"/>
        <end position="25"/>
    </location>
</feature>
<dbReference type="Pfam" id="PF00665">
    <property type="entry name" value="rve"/>
    <property type="match status" value="1"/>
</dbReference>
<dbReference type="SUPFAM" id="SSF50630">
    <property type="entry name" value="Acid proteases"/>
    <property type="match status" value="1"/>
</dbReference>
<dbReference type="SUPFAM" id="SSF56672">
    <property type="entry name" value="DNA/RNA polymerases"/>
    <property type="match status" value="1"/>
</dbReference>
<dbReference type="PANTHER" id="PTHR37984">
    <property type="entry name" value="PROTEIN CBG26694"/>
    <property type="match status" value="1"/>
</dbReference>
<evidence type="ECO:0000256" key="1">
    <source>
        <dbReference type="ARBA" id="ARBA00012493"/>
    </source>
</evidence>
<dbReference type="Gene3D" id="1.10.340.70">
    <property type="match status" value="1"/>
</dbReference>
<dbReference type="PROSITE" id="PS50994">
    <property type="entry name" value="INTEGRASE"/>
    <property type="match status" value="1"/>
</dbReference>
<dbReference type="Gene3D" id="3.30.70.270">
    <property type="match status" value="2"/>
</dbReference>
<dbReference type="FunFam" id="3.30.70.270:FF:000063">
    <property type="entry name" value="Zinc knuckle domaincontaining protein"/>
    <property type="match status" value="1"/>
</dbReference>
<dbReference type="CDD" id="cd09274">
    <property type="entry name" value="RNase_HI_RT_Ty3"/>
    <property type="match status" value="1"/>
</dbReference>
<proteinExistence type="predicted"/>
<evidence type="ECO:0000313" key="12">
    <source>
        <dbReference type="WBParaSite" id="TMUE_0000001736.1"/>
    </source>
</evidence>
<evidence type="ECO:0000256" key="6">
    <source>
        <dbReference type="ARBA" id="ARBA00022801"/>
    </source>
</evidence>
<dbReference type="GO" id="GO:0003676">
    <property type="term" value="F:nucleic acid binding"/>
    <property type="evidence" value="ECO:0007669"/>
    <property type="project" value="InterPro"/>
</dbReference>
<keyword evidence="3" id="KW-0548">Nucleotidyltransferase</keyword>
<evidence type="ECO:0000256" key="2">
    <source>
        <dbReference type="ARBA" id="ARBA00022679"/>
    </source>
</evidence>
<name>A0A5S6Q3C6_TRIMR</name>
<dbReference type="CDD" id="cd01647">
    <property type="entry name" value="RT_LTR"/>
    <property type="match status" value="1"/>
</dbReference>
<evidence type="ECO:0000313" key="11">
    <source>
        <dbReference type="Proteomes" id="UP000046395"/>
    </source>
</evidence>
<dbReference type="GO" id="GO:0004519">
    <property type="term" value="F:endonuclease activity"/>
    <property type="evidence" value="ECO:0007669"/>
    <property type="project" value="UniProtKB-KW"/>
</dbReference>
<feature type="compositionally biased region" description="Polar residues" evidence="8">
    <location>
        <begin position="1328"/>
        <end position="1344"/>
    </location>
</feature>
<keyword evidence="5" id="KW-0255">Endonuclease</keyword>
<dbReference type="InterPro" id="IPR043502">
    <property type="entry name" value="DNA/RNA_pol_sf"/>
</dbReference>
<evidence type="ECO:0000259" key="9">
    <source>
        <dbReference type="PROSITE" id="PS50878"/>
    </source>
</evidence>
<dbReference type="InterPro" id="IPR043128">
    <property type="entry name" value="Rev_trsase/Diguanyl_cyclase"/>
</dbReference>
<dbReference type="Gene3D" id="3.30.420.10">
    <property type="entry name" value="Ribonuclease H-like superfamily/Ribonuclease H"/>
    <property type="match status" value="1"/>
</dbReference>
<dbReference type="Pfam" id="PF17921">
    <property type="entry name" value="Integrase_H2C2"/>
    <property type="match status" value="1"/>
</dbReference>
<evidence type="ECO:0000256" key="3">
    <source>
        <dbReference type="ARBA" id="ARBA00022695"/>
    </source>
</evidence>
<dbReference type="WBParaSite" id="TMUE_0000001736.1">
    <property type="protein sequence ID" value="TMUE_0000001736.1"/>
    <property type="gene ID" value="WBGene00289994"/>
</dbReference>
<dbReference type="InterPro" id="IPR000477">
    <property type="entry name" value="RT_dom"/>
</dbReference>
<keyword evidence="7" id="KW-0695">RNA-directed DNA polymerase</keyword>
<sequence length="1362" mass="152586">MARKAGRSGQSNPDEDMGESPGSRPEALQYRGCSFRYGIDRFQFNKPASWTDWLDFFKRYLVSAGLMAADDDFKINELILCMGPEANAILKRSTLSAADRSSFDAVVEMFQRHFLGTRNIVYELARLHGIVQRDGEPVDSFISAVFAQAENCELDDLKVSPKELLTQCQLIAGMANRELAAQLQTDPTLTLEQVVQRLRLDATVASQQRVIAETVGDKAVAPRAVQNGQVESVLRQKAPGTARRSRSKWRMNQPDGVCKKCGFPAHSKGQKCPAVGKLCNCCKRMGHFARMCRSKQQARSSAAAVQNQGEPERAYFLGALSHVDSYARRSQSTSPWRVELIVNGVATRFKIDTGADVTCIPEGRPGIPSGLLPARSLKLFGPFGGALRVIGFFRTTLKHGDCTRTEDCYVVRGLAEALLSRDASEQLRLVQRLNEVSGLDEPAMCGFSKLDGNKSTDRQTLDSICSKDAYFAEVRKEFPELFDGLGLLEGEYNIQLKADAKPHALTVPRRVPLHYRGMLRDQLNQMVSDGVIRPVTEPTDWCSGIVVVPKKDGASVRICVDLTELNKGVRRSLLTLPSVEEELALLSGAVVFSKLDANAGFWQVRLSKESSLLTTFITPFGRFCFNRLPFGISSAPEYFQSRMNDILAGLPGVLCHMDDILVFGSSRQEHDRRLRDVLERLRSKGLTLNAKCQFGRNSLTFLGHVISAKGILPDPSKVEAIANMPPPVDVQGVRRFNGMINHVGRFIDKLADKMKPLRDLLKEGVDFVWGQPQQRAFEQLKNDLLQCTQLALFDPAGKTIVSADASQNGLGAVLLQETSEGKRRPVAFASRCLTDTEQRYAQIEKEAYAVTWACERFYMFLVGKKFHVETDHRPLVALFSAKCLDDLPPRIQRFRMRLMRFNFSISYVPGKQLITADALSRAPVSQPSEMDEDLASEISTYAACVVASGHATENRLKQVAAHQREDEICKQLIALCKSGWPASKGKVNADCQPFWRYRYHLSVLDDGLLLYDHRLVIPKGLRREMLERIHCGHQGFVRCKDRARASIWWPGISHEIEEMVENCVPCASLRQARHEPMLPTLLPAYPWQVVASDIFTFRSKDYLVVIDYYSRYIEFSLLPDKTAATVIELMKAIFSRHGIPEIVRCDNGPCFSAFEFSEFANAYQFQLVTSSPRYAQSNGEAERAVLTVKSMLEKSDDIHLALLAYRTTPMASGFSPAELLFGRNLRTNIPVLASSLLPRQVDHGVFRERDAIEKKRQCTAYDRRHGARMREPMKAGQEVLVKDRKQYGSIVGEHPLAPRSHEIMMDGGGTLRRTTFHLLPKPRRGSVGDQQETMAQSHQTSTGSERPVRKRVPPTKFRDYVP</sequence>
<dbReference type="Pfam" id="PF00078">
    <property type="entry name" value="RVT_1"/>
    <property type="match status" value="1"/>
</dbReference>
<keyword evidence="2" id="KW-0808">Transferase</keyword>
<dbReference type="FunFam" id="3.10.20.370:FF:000001">
    <property type="entry name" value="Retrovirus-related Pol polyprotein from transposon 17.6-like protein"/>
    <property type="match status" value="1"/>
</dbReference>
<dbReference type="InterPro" id="IPR041373">
    <property type="entry name" value="RT_RNaseH"/>
</dbReference>
<evidence type="ECO:0000256" key="7">
    <source>
        <dbReference type="ARBA" id="ARBA00022918"/>
    </source>
</evidence>
<dbReference type="InterPro" id="IPR021109">
    <property type="entry name" value="Peptidase_aspartic_dom_sf"/>
</dbReference>
<dbReference type="GO" id="GO:0003964">
    <property type="term" value="F:RNA-directed DNA polymerase activity"/>
    <property type="evidence" value="ECO:0007669"/>
    <property type="project" value="UniProtKB-KW"/>
</dbReference>
<dbReference type="FunFam" id="1.10.340.70:FF:000003">
    <property type="entry name" value="Protein CBG25708"/>
    <property type="match status" value="1"/>
</dbReference>
<dbReference type="InterPro" id="IPR012337">
    <property type="entry name" value="RNaseH-like_sf"/>
</dbReference>
<protein>
    <recommendedName>
        <fullName evidence="1">RNA-directed DNA polymerase</fullName>
        <ecNumber evidence="1">2.7.7.49</ecNumber>
    </recommendedName>
</protein>
<dbReference type="PANTHER" id="PTHR37984:SF9">
    <property type="entry name" value="INTEGRASE CATALYTIC DOMAIN-CONTAINING PROTEIN"/>
    <property type="match status" value="1"/>
</dbReference>
<dbReference type="GO" id="GO:0016787">
    <property type="term" value="F:hydrolase activity"/>
    <property type="evidence" value="ECO:0007669"/>
    <property type="project" value="UniProtKB-KW"/>
</dbReference>
<dbReference type="FunFam" id="3.30.420.10:FF:000063">
    <property type="entry name" value="Retrovirus-related Pol polyprotein from transposon 297-like Protein"/>
    <property type="match status" value="1"/>
</dbReference>
<evidence type="ECO:0000256" key="8">
    <source>
        <dbReference type="SAM" id="MobiDB-lite"/>
    </source>
</evidence>
<dbReference type="STRING" id="70415.A0A5S6Q3C6"/>
<evidence type="ECO:0000256" key="5">
    <source>
        <dbReference type="ARBA" id="ARBA00022759"/>
    </source>
</evidence>
<accession>A0A5S6Q3C6</accession>
<evidence type="ECO:0000256" key="4">
    <source>
        <dbReference type="ARBA" id="ARBA00022722"/>
    </source>
</evidence>
<dbReference type="Proteomes" id="UP000046395">
    <property type="component" value="Unassembled WGS sequence"/>
</dbReference>
<dbReference type="InterPro" id="IPR050951">
    <property type="entry name" value="Retrovirus_Pol_polyprotein"/>
</dbReference>
<dbReference type="GO" id="GO:0042575">
    <property type="term" value="C:DNA polymerase complex"/>
    <property type="evidence" value="ECO:0007669"/>
    <property type="project" value="UniProtKB-ARBA"/>
</dbReference>
<keyword evidence="11" id="KW-1185">Reference proteome</keyword>
<dbReference type="Gene3D" id="3.10.20.370">
    <property type="match status" value="1"/>
</dbReference>
<dbReference type="Pfam" id="PF17917">
    <property type="entry name" value="RT_RNaseH"/>
    <property type="match status" value="1"/>
</dbReference>
<dbReference type="GO" id="GO:0015074">
    <property type="term" value="P:DNA integration"/>
    <property type="evidence" value="ECO:0007669"/>
    <property type="project" value="InterPro"/>
</dbReference>
<keyword evidence="6" id="KW-0378">Hydrolase</keyword>
<feature type="domain" description="Reverse transcriptase" evidence="9">
    <location>
        <begin position="529"/>
        <end position="706"/>
    </location>
</feature>
<feature type="domain" description="Integrase catalytic" evidence="10">
    <location>
        <begin position="1082"/>
        <end position="1246"/>
    </location>
</feature>